<evidence type="ECO:0000259" key="4">
    <source>
        <dbReference type="PROSITE" id="PS51379"/>
    </source>
</evidence>
<feature type="domain" description="4Fe-4S ferredoxin-type" evidence="4">
    <location>
        <begin position="5"/>
        <end position="34"/>
    </location>
</feature>
<dbReference type="InterPro" id="IPR017900">
    <property type="entry name" value="4Fe4S_Fe_S_CS"/>
</dbReference>
<evidence type="ECO:0000313" key="5">
    <source>
        <dbReference type="EMBL" id="SFG38829.1"/>
    </source>
</evidence>
<dbReference type="SUPFAM" id="SSF54862">
    <property type="entry name" value="4Fe-4S ferredoxins"/>
    <property type="match status" value="1"/>
</dbReference>
<evidence type="ECO:0000313" key="6">
    <source>
        <dbReference type="Proteomes" id="UP000199337"/>
    </source>
</evidence>
<dbReference type="InterPro" id="IPR017896">
    <property type="entry name" value="4Fe4S_Fe-S-bd"/>
</dbReference>
<protein>
    <submittedName>
        <fullName evidence="5">2-oxoglutarate ferredoxin oxidoreductase subunit delta</fullName>
    </submittedName>
</protein>
<dbReference type="EMBL" id="FOOX01000004">
    <property type="protein sequence ID" value="SFG38829.1"/>
    <property type="molecule type" value="Genomic_DNA"/>
</dbReference>
<gene>
    <name evidence="5" type="ORF">SAMN05660649_01523</name>
</gene>
<dbReference type="Gene3D" id="3.30.70.20">
    <property type="match status" value="2"/>
</dbReference>
<proteinExistence type="predicted"/>
<evidence type="ECO:0000256" key="3">
    <source>
        <dbReference type="ARBA" id="ARBA00023014"/>
    </source>
</evidence>
<accession>A0A1I2RH54</accession>
<dbReference type="Proteomes" id="UP000199337">
    <property type="component" value="Unassembled WGS sequence"/>
</dbReference>
<dbReference type="PANTHER" id="PTHR43122">
    <property type="entry name" value="FERREDOXIN SUBUNIT OF PYRUVATE:FLAVODOXIN OXIDOREDUCTASE-RELATED"/>
    <property type="match status" value="1"/>
</dbReference>
<dbReference type="AlphaFoldDB" id="A0A1I2RH54"/>
<dbReference type="RefSeq" id="WP_238456350.1">
    <property type="nucleotide sequence ID" value="NZ_FOOX01000004.1"/>
</dbReference>
<keyword evidence="1" id="KW-0479">Metal-binding</keyword>
<sequence length="74" mass="7905">MVKTASLSLDRGRCKGCGLCMAFCPGEVLGIEKDLNDLGYYPIQLTSPDRCTGCGRCAAMCPDLVITVTREESA</sequence>
<dbReference type="GO" id="GO:0051536">
    <property type="term" value="F:iron-sulfur cluster binding"/>
    <property type="evidence" value="ECO:0007669"/>
    <property type="project" value="UniProtKB-KW"/>
</dbReference>
<reference evidence="6" key="1">
    <citation type="submission" date="2016-10" db="EMBL/GenBank/DDBJ databases">
        <authorList>
            <person name="Varghese N."/>
            <person name="Submissions S."/>
        </authorList>
    </citation>
    <scope>NUCLEOTIDE SEQUENCE [LARGE SCALE GENOMIC DNA]</scope>
    <source>
        <strain evidence="6">DSM 17038</strain>
    </source>
</reference>
<organism evidence="5 6">
    <name type="scientific">Desulfotruncus arcticus DSM 17038</name>
    <dbReference type="NCBI Taxonomy" id="1121424"/>
    <lineage>
        <taxon>Bacteria</taxon>
        <taxon>Bacillati</taxon>
        <taxon>Bacillota</taxon>
        <taxon>Clostridia</taxon>
        <taxon>Eubacteriales</taxon>
        <taxon>Desulfallaceae</taxon>
        <taxon>Desulfotruncus</taxon>
    </lineage>
</organism>
<keyword evidence="3" id="KW-0411">Iron-sulfur</keyword>
<feature type="domain" description="4Fe-4S ferredoxin-type" evidence="4">
    <location>
        <begin position="41"/>
        <end position="71"/>
    </location>
</feature>
<dbReference type="STRING" id="341036.SAMN05660649_01523"/>
<dbReference type="PANTHER" id="PTHR43122:SF2">
    <property type="entry name" value="FERREDOXIN SUBUNIT OF PYRUVATE:FLAVODOXIN OXIDOREDUCTASE"/>
    <property type="match status" value="1"/>
</dbReference>
<dbReference type="Pfam" id="PF12838">
    <property type="entry name" value="Fer4_7"/>
    <property type="match status" value="1"/>
</dbReference>
<keyword evidence="6" id="KW-1185">Reference proteome</keyword>
<evidence type="ECO:0000256" key="2">
    <source>
        <dbReference type="ARBA" id="ARBA00023004"/>
    </source>
</evidence>
<evidence type="ECO:0000256" key="1">
    <source>
        <dbReference type="ARBA" id="ARBA00022723"/>
    </source>
</evidence>
<dbReference type="PROSITE" id="PS51379">
    <property type="entry name" value="4FE4S_FER_2"/>
    <property type="match status" value="2"/>
</dbReference>
<keyword evidence="2" id="KW-0408">Iron</keyword>
<dbReference type="GO" id="GO:0046872">
    <property type="term" value="F:metal ion binding"/>
    <property type="evidence" value="ECO:0007669"/>
    <property type="project" value="UniProtKB-KW"/>
</dbReference>
<dbReference type="PROSITE" id="PS00198">
    <property type="entry name" value="4FE4S_FER_1"/>
    <property type="match status" value="1"/>
</dbReference>
<name>A0A1I2RH54_9FIRM</name>